<protein>
    <recommendedName>
        <fullName evidence="3">Lipoprotein</fullName>
    </recommendedName>
</protein>
<dbReference type="PROSITE" id="PS51257">
    <property type="entry name" value="PROKAR_LIPOPROTEIN"/>
    <property type="match status" value="1"/>
</dbReference>
<comment type="caution">
    <text evidence="1">The sequence shown here is derived from an EMBL/GenBank/DDBJ whole genome shotgun (WGS) entry which is preliminary data.</text>
</comment>
<name>A0A177SS81_PSEPU</name>
<dbReference type="Proteomes" id="UP000077752">
    <property type="component" value="Unassembled WGS sequence"/>
</dbReference>
<proteinExistence type="predicted"/>
<organism evidence="1 2">
    <name type="scientific">Pseudomonas putida</name>
    <name type="common">Arthrobacter siderocapsulatus</name>
    <dbReference type="NCBI Taxonomy" id="303"/>
    <lineage>
        <taxon>Bacteria</taxon>
        <taxon>Pseudomonadati</taxon>
        <taxon>Pseudomonadota</taxon>
        <taxon>Gammaproteobacteria</taxon>
        <taxon>Pseudomonadales</taxon>
        <taxon>Pseudomonadaceae</taxon>
        <taxon>Pseudomonas</taxon>
    </lineage>
</organism>
<evidence type="ECO:0008006" key="3">
    <source>
        <dbReference type="Google" id="ProtNLM"/>
    </source>
</evidence>
<reference evidence="1 2" key="1">
    <citation type="submission" date="2016-03" db="EMBL/GenBank/DDBJ databases">
        <title>Draft Genome Assembly of Pseudomonas putida strain CBF10-2.</title>
        <authorList>
            <person name="Iyer R.S."/>
            <person name="Damania A."/>
        </authorList>
    </citation>
    <scope>NUCLEOTIDE SEQUENCE [LARGE SCALE GENOMIC DNA]</scope>
    <source>
        <strain evidence="1 2">CBF10-2</strain>
    </source>
</reference>
<gene>
    <name evidence="1" type="ORF">AYO28_15480</name>
</gene>
<dbReference type="AlphaFoldDB" id="A0A177SS81"/>
<sequence length="194" mass="20871">MHLSKQALLLSAVLLGGCVSYSTGDLAPVGTWPPAASAPAAKPSAYLQTTSLYQVNDSPANAAGGKPAELWEQAISETYQQSGRFARVSTQKGESDLYAESTLTNHEQFVPVSAFITGFTLFLIPSTAKNTFTLETVFKDKDGKEIGRVSKSESVRTWMQLVLVVGLPFQADTGDVVRALTRSTLDEAVQRKLL</sequence>
<accession>A0A177SS81</accession>
<dbReference type="RefSeq" id="WP_064302551.1">
    <property type="nucleotide sequence ID" value="NZ_LUCV01000013.1"/>
</dbReference>
<evidence type="ECO:0000313" key="2">
    <source>
        <dbReference type="Proteomes" id="UP000077752"/>
    </source>
</evidence>
<evidence type="ECO:0000313" key="1">
    <source>
        <dbReference type="EMBL" id="OAI93200.1"/>
    </source>
</evidence>
<dbReference type="EMBL" id="LUCV01000013">
    <property type="protein sequence ID" value="OAI93200.1"/>
    <property type="molecule type" value="Genomic_DNA"/>
</dbReference>